<name>A0AAX6E2L4_IRIPA</name>
<keyword evidence="2" id="KW-1185">Reference proteome</keyword>
<organism evidence="1 2">
    <name type="scientific">Iris pallida</name>
    <name type="common">Sweet iris</name>
    <dbReference type="NCBI Taxonomy" id="29817"/>
    <lineage>
        <taxon>Eukaryota</taxon>
        <taxon>Viridiplantae</taxon>
        <taxon>Streptophyta</taxon>
        <taxon>Embryophyta</taxon>
        <taxon>Tracheophyta</taxon>
        <taxon>Spermatophyta</taxon>
        <taxon>Magnoliopsida</taxon>
        <taxon>Liliopsida</taxon>
        <taxon>Asparagales</taxon>
        <taxon>Iridaceae</taxon>
        <taxon>Iridoideae</taxon>
        <taxon>Irideae</taxon>
        <taxon>Iris</taxon>
    </lineage>
</organism>
<dbReference type="EMBL" id="JANAVB010040320">
    <property type="protein sequence ID" value="KAJ6798294.1"/>
    <property type="molecule type" value="Genomic_DNA"/>
</dbReference>
<evidence type="ECO:0000313" key="1">
    <source>
        <dbReference type="EMBL" id="KAJ6798294.1"/>
    </source>
</evidence>
<protein>
    <submittedName>
        <fullName evidence="1">Uncharacterized protein</fullName>
    </submittedName>
</protein>
<dbReference type="AlphaFoldDB" id="A0AAX6E2L4"/>
<accession>A0AAX6E2L4</accession>
<dbReference type="Proteomes" id="UP001140949">
    <property type="component" value="Unassembled WGS sequence"/>
</dbReference>
<comment type="caution">
    <text evidence="1">The sequence shown here is derived from an EMBL/GenBank/DDBJ whole genome shotgun (WGS) entry which is preliminary data.</text>
</comment>
<evidence type="ECO:0000313" key="2">
    <source>
        <dbReference type="Proteomes" id="UP001140949"/>
    </source>
</evidence>
<sequence length="40" mass="4454">MCVSECCCVRVDRIRCRGSLCKRLTGIRVGLGQIFSFNSS</sequence>
<reference evidence="1" key="1">
    <citation type="journal article" date="2023" name="GigaByte">
        <title>Genome assembly of the bearded iris, Iris pallida Lam.</title>
        <authorList>
            <person name="Bruccoleri R.E."/>
            <person name="Oakeley E.J."/>
            <person name="Faust A.M.E."/>
            <person name="Altorfer M."/>
            <person name="Dessus-Babus S."/>
            <person name="Burckhardt D."/>
            <person name="Oertli M."/>
            <person name="Naumann U."/>
            <person name="Petersen F."/>
            <person name="Wong J."/>
        </authorList>
    </citation>
    <scope>NUCLEOTIDE SEQUENCE</scope>
    <source>
        <strain evidence="1">GSM-AAB239-AS_SAM_17_03QT</strain>
    </source>
</reference>
<reference evidence="1" key="2">
    <citation type="submission" date="2023-04" db="EMBL/GenBank/DDBJ databases">
        <authorList>
            <person name="Bruccoleri R.E."/>
            <person name="Oakeley E.J."/>
            <person name="Faust A.-M."/>
            <person name="Dessus-Babus S."/>
            <person name="Altorfer M."/>
            <person name="Burckhardt D."/>
            <person name="Oertli M."/>
            <person name="Naumann U."/>
            <person name="Petersen F."/>
            <person name="Wong J."/>
        </authorList>
    </citation>
    <scope>NUCLEOTIDE SEQUENCE</scope>
    <source>
        <strain evidence="1">GSM-AAB239-AS_SAM_17_03QT</strain>
        <tissue evidence="1">Leaf</tissue>
    </source>
</reference>
<gene>
    <name evidence="1" type="ORF">M6B38_212830</name>
</gene>
<proteinExistence type="predicted"/>